<dbReference type="RefSeq" id="WP_250749925.1">
    <property type="nucleotide sequence ID" value="NZ_CP098401.1"/>
</dbReference>
<proteinExistence type="predicted"/>
<organism evidence="2 3">
    <name type="scientific">Sphingomonas donggukensis</name>
    <dbReference type="NCBI Taxonomy" id="2949093"/>
    <lineage>
        <taxon>Bacteria</taxon>
        <taxon>Pseudomonadati</taxon>
        <taxon>Pseudomonadota</taxon>
        <taxon>Alphaproteobacteria</taxon>
        <taxon>Sphingomonadales</taxon>
        <taxon>Sphingomonadaceae</taxon>
        <taxon>Sphingomonas</taxon>
    </lineage>
</organism>
<feature type="signal peptide" evidence="1">
    <location>
        <begin position="1"/>
        <end position="23"/>
    </location>
</feature>
<evidence type="ECO:0000313" key="3">
    <source>
        <dbReference type="Proteomes" id="UP001055580"/>
    </source>
</evidence>
<name>A0ABY4TWB7_9SPHN</name>
<keyword evidence="1" id="KW-0732">Signal</keyword>
<accession>A0ABY4TWB7</accession>
<sequence length="192" mass="21061">MRMTRRMLLVGSAAAVLASRSYAVPRTGYVIGWQGAAPDPAVAASLEAQIRLVEALPISAEAMAFFRGETIHVDREAGTRTRAGRGVYWAREVVPADNPVLLHELIHRWQIARMPGGQQNSDVHRFYRAALSSGRWPARSYMLSNAFEFFAMCASVVLHGRAARPPFTRAAVKAAMPDVHAFIVAEFGLRSA</sequence>
<evidence type="ECO:0008006" key="4">
    <source>
        <dbReference type="Google" id="ProtNLM"/>
    </source>
</evidence>
<feature type="chain" id="PRO_5047311984" description="DUF4157 domain-containing protein" evidence="1">
    <location>
        <begin position="24"/>
        <end position="192"/>
    </location>
</feature>
<reference evidence="2" key="1">
    <citation type="submission" date="2022-05" db="EMBL/GenBank/DDBJ databases">
        <title>Sphingomonas sp. strain RMG20 Genome sequencing and assembly.</title>
        <authorList>
            <person name="Kim I."/>
        </authorList>
    </citation>
    <scope>NUCLEOTIDE SEQUENCE</scope>
    <source>
        <strain evidence="2">RMG20</strain>
    </source>
</reference>
<evidence type="ECO:0000256" key="1">
    <source>
        <dbReference type="SAM" id="SignalP"/>
    </source>
</evidence>
<gene>
    <name evidence="2" type="ORF">M9980_09605</name>
</gene>
<evidence type="ECO:0000313" key="2">
    <source>
        <dbReference type="EMBL" id="URW74826.1"/>
    </source>
</evidence>
<keyword evidence="3" id="KW-1185">Reference proteome</keyword>
<dbReference type="EMBL" id="CP098401">
    <property type="protein sequence ID" value="URW74826.1"/>
    <property type="molecule type" value="Genomic_DNA"/>
</dbReference>
<protein>
    <recommendedName>
        <fullName evidence="4">DUF4157 domain-containing protein</fullName>
    </recommendedName>
</protein>
<dbReference type="Proteomes" id="UP001055580">
    <property type="component" value="Chromosome"/>
</dbReference>